<organism evidence="3 4">
    <name type="scientific">Nocardioides oceani</name>
    <dbReference type="NCBI Taxonomy" id="3058369"/>
    <lineage>
        <taxon>Bacteria</taxon>
        <taxon>Bacillati</taxon>
        <taxon>Actinomycetota</taxon>
        <taxon>Actinomycetes</taxon>
        <taxon>Propionibacteriales</taxon>
        <taxon>Nocardioidaceae</taxon>
        <taxon>Nocardioides</taxon>
    </lineage>
</organism>
<dbReference type="PANTHER" id="PTHR23088">
    <property type="entry name" value="NITRILASE-RELATED"/>
    <property type="match status" value="1"/>
</dbReference>
<keyword evidence="4" id="KW-1185">Reference proteome</keyword>
<dbReference type="PANTHER" id="PTHR23088:SF27">
    <property type="entry name" value="DEAMINATED GLUTATHIONE AMIDASE"/>
    <property type="match status" value="1"/>
</dbReference>
<reference evidence="3" key="1">
    <citation type="submission" date="2023-06" db="EMBL/GenBank/DDBJ databases">
        <title>Draft genome sequence of Nocardioides sp. SOB77.</title>
        <authorList>
            <person name="Zhang G."/>
        </authorList>
    </citation>
    <scope>NUCLEOTIDE SEQUENCE</scope>
    <source>
        <strain evidence="3">SOB77</strain>
    </source>
</reference>
<proteinExistence type="inferred from homology"/>
<dbReference type="CDD" id="cd07583">
    <property type="entry name" value="nitrilase_5"/>
    <property type="match status" value="1"/>
</dbReference>
<dbReference type="Gene3D" id="3.60.110.10">
    <property type="entry name" value="Carbon-nitrogen hydrolase"/>
    <property type="match status" value="1"/>
</dbReference>
<dbReference type="PROSITE" id="PS01227">
    <property type="entry name" value="UPF0012"/>
    <property type="match status" value="1"/>
</dbReference>
<dbReference type="PROSITE" id="PS50263">
    <property type="entry name" value="CN_HYDROLASE"/>
    <property type="match status" value="1"/>
</dbReference>
<evidence type="ECO:0000256" key="1">
    <source>
        <dbReference type="ARBA" id="ARBA00010613"/>
    </source>
</evidence>
<feature type="domain" description="CN hydrolase" evidence="2">
    <location>
        <begin position="5"/>
        <end position="256"/>
    </location>
</feature>
<comment type="caution">
    <text evidence="3">The sequence shown here is derived from an EMBL/GenBank/DDBJ whole genome shotgun (WGS) entry which is preliminary data.</text>
</comment>
<dbReference type="InterPro" id="IPR036526">
    <property type="entry name" value="C-N_Hydrolase_sf"/>
</dbReference>
<dbReference type="RefSeq" id="WP_300951253.1">
    <property type="nucleotide sequence ID" value="NZ_JAUHJQ010000001.1"/>
</dbReference>
<comment type="similarity">
    <text evidence="1">Belongs to the carbon-nitrogen hydrolase superfamily. NIT1/NIT2 family.</text>
</comment>
<name>A0ABT8FCZ2_9ACTN</name>
<dbReference type="InterPro" id="IPR001110">
    <property type="entry name" value="UPF0012_CS"/>
</dbReference>
<dbReference type="Pfam" id="PF00795">
    <property type="entry name" value="CN_hydrolase"/>
    <property type="match status" value="1"/>
</dbReference>
<dbReference type="Proteomes" id="UP001168620">
    <property type="component" value="Unassembled WGS sequence"/>
</dbReference>
<keyword evidence="3" id="KW-0378">Hydrolase</keyword>
<sequence length="274" mass="29793">MTNTLDVALVQVAYGDDESVAQRVDRVCEWIQDLDQTDLVMLPELWAHGGFASSTWSSTAETLSGVVISRLAEVARKLSTWIHAGSIIERAEDGAARGPLGRGLWNTSVLISAAGEIHTTYRKIHRFGFGEGEPQLLEAGEELAVASLEWSANQTVRAGLATCYDLRFPELFRSLGEQGAELVLLPAAWPMPRVEHWRLLGQARALENQAWVLQCNTAGTHSGVQMGGHSRIVSPAGEVVAELGADEDVLTGTLDLDLVSRVRAEFPVLGDRRL</sequence>
<dbReference type="EMBL" id="JAUHJQ010000001">
    <property type="protein sequence ID" value="MDN4172359.1"/>
    <property type="molecule type" value="Genomic_DNA"/>
</dbReference>
<evidence type="ECO:0000259" key="2">
    <source>
        <dbReference type="PROSITE" id="PS50263"/>
    </source>
</evidence>
<evidence type="ECO:0000313" key="3">
    <source>
        <dbReference type="EMBL" id="MDN4172359.1"/>
    </source>
</evidence>
<dbReference type="GO" id="GO:0016787">
    <property type="term" value="F:hydrolase activity"/>
    <property type="evidence" value="ECO:0007669"/>
    <property type="project" value="UniProtKB-KW"/>
</dbReference>
<accession>A0ABT8FCZ2</accession>
<dbReference type="SUPFAM" id="SSF56317">
    <property type="entry name" value="Carbon-nitrogen hydrolase"/>
    <property type="match status" value="1"/>
</dbReference>
<gene>
    <name evidence="3" type="ORF">QWY28_05350</name>
</gene>
<evidence type="ECO:0000313" key="4">
    <source>
        <dbReference type="Proteomes" id="UP001168620"/>
    </source>
</evidence>
<protein>
    <submittedName>
        <fullName evidence="3">Carbon-nitrogen family hydrolase</fullName>
    </submittedName>
</protein>
<dbReference type="InterPro" id="IPR003010">
    <property type="entry name" value="C-N_Hydrolase"/>
</dbReference>